<dbReference type="InterPro" id="IPR038716">
    <property type="entry name" value="P1/P2_N_sf"/>
</dbReference>
<comment type="caution">
    <text evidence="6">The sequence shown here is derived from an EMBL/GenBank/DDBJ whole genome shotgun (WGS) entry which is preliminary data.</text>
</comment>
<evidence type="ECO:0000313" key="6">
    <source>
        <dbReference type="EMBL" id="EQD77879.1"/>
    </source>
</evidence>
<evidence type="ECO:0000256" key="1">
    <source>
        <dbReference type="ARBA" id="ARBA00005436"/>
    </source>
</evidence>
<accession>T1D8Y0</accession>
<comment type="similarity">
    <text evidence="1">Belongs to the eukaryotic ribosomal protein P1/P2 family.</text>
</comment>
<evidence type="ECO:0000313" key="5">
    <source>
        <dbReference type="EMBL" id="EQD58900.1"/>
    </source>
</evidence>
<dbReference type="InterPro" id="IPR027534">
    <property type="entry name" value="Ribosomal_P1/P2"/>
</dbReference>
<evidence type="ECO:0000256" key="2">
    <source>
        <dbReference type="ARBA" id="ARBA00022980"/>
    </source>
</evidence>
<dbReference type="Gene3D" id="1.10.10.1410">
    <property type="match status" value="1"/>
</dbReference>
<dbReference type="AlphaFoldDB" id="T1D8Y0"/>
<protein>
    <submittedName>
        <fullName evidence="6">Ribosomal protein 60S</fullName>
    </submittedName>
</protein>
<keyword evidence="3" id="KW-0687">Ribonucleoprotein</keyword>
<evidence type="ECO:0000256" key="4">
    <source>
        <dbReference type="SAM" id="MobiDB-lite"/>
    </source>
</evidence>
<dbReference type="Pfam" id="PF00428">
    <property type="entry name" value="Ribosomal_60s"/>
    <property type="match status" value="1"/>
</dbReference>
<keyword evidence="2 6" id="KW-0689">Ribosomal protein</keyword>
<dbReference type="GO" id="GO:1990904">
    <property type="term" value="C:ribonucleoprotein complex"/>
    <property type="evidence" value="ECO:0007669"/>
    <property type="project" value="UniProtKB-KW"/>
</dbReference>
<dbReference type="GO" id="GO:0005840">
    <property type="term" value="C:ribosome"/>
    <property type="evidence" value="ECO:0007669"/>
    <property type="project" value="UniProtKB-KW"/>
</dbReference>
<dbReference type="InterPro" id="IPR022295">
    <property type="entry name" value="Ribosomal_P1_arc"/>
</dbReference>
<dbReference type="EMBL" id="AUZX01001953">
    <property type="protein sequence ID" value="EQD77879.1"/>
    <property type="molecule type" value="Genomic_DNA"/>
</dbReference>
<reference evidence="6" key="1">
    <citation type="submission" date="2013-08" db="EMBL/GenBank/DDBJ databases">
        <authorList>
            <person name="Mendez C."/>
            <person name="Richter M."/>
            <person name="Ferrer M."/>
            <person name="Sanchez J."/>
        </authorList>
    </citation>
    <scope>NUCLEOTIDE SEQUENCE</scope>
</reference>
<name>T1D8Y0_9ZZZZ</name>
<feature type="compositionally biased region" description="Basic and acidic residues" evidence="4">
    <location>
        <begin position="71"/>
        <end position="92"/>
    </location>
</feature>
<organism evidence="6">
    <name type="scientific">mine drainage metagenome</name>
    <dbReference type="NCBI Taxonomy" id="410659"/>
    <lineage>
        <taxon>unclassified sequences</taxon>
        <taxon>metagenomes</taxon>
        <taxon>ecological metagenomes</taxon>
    </lineage>
</organism>
<sequence>MEYVYGALLLNAAGKPIDEKSLTGVLTAAGITADSGRVQALMASLEGVNIAEVLAKAETFTAAPAAAPVASDKKEAKADKKEEEKKEEKGVSEEEAAEGLSALFG</sequence>
<dbReference type="GO" id="GO:0003735">
    <property type="term" value="F:structural constituent of ribosome"/>
    <property type="evidence" value="ECO:0007669"/>
    <property type="project" value="InterPro"/>
</dbReference>
<gene>
    <name evidence="6" type="ORF">B1A_02637</name>
    <name evidence="5" type="ORF">B2A_04192</name>
</gene>
<evidence type="ECO:0000256" key="3">
    <source>
        <dbReference type="ARBA" id="ARBA00023274"/>
    </source>
</evidence>
<dbReference type="FunFam" id="1.10.10.1410:FF:000002">
    <property type="entry name" value="60S acidic ribosomal protein P2"/>
    <property type="match status" value="1"/>
</dbReference>
<dbReference type="HAMAP" id="MF_01478">
    <property type="entry name" value="Ribosomal_L12_arch"/>
    <property type="match status" value="1"/>
</dbReference>
<proteinExistence type="inferred from homology"/>
<dbReference type="NCBIfam" id="TIGR03685">
    <property type="entry name" value="ribo_P1_arch"/>
    <property type="match status" value="1"/>
</dbReference>
<feature type="region of interest" description="Disordered" evidence="4">
    <location>
        <begin position="65"/>
        <end position="105"/>
    </location>
</feature>
<dbReference type="GO" id="GO:0006414">
    <property type="term" value="P:translational elongation"/>
    <property type="evidence" value="ECO:0007669"/>
    <property type="project" value="InterPro"/>
</dbReference>
<reference evidence="6" key="2">
    <citation type="journal article" date="2014" name="ISME J.">
        <title>Microbial stratification in low pH oxic and suboxic macroscopic growths along an acid mine drainage.</title>
        <authorList>
            <person name="Mendez-Garcia C."/>
            <person name="Mesa V."/>
            <person name="Sprenger R.R."/>
            <person name="Richter M."/>
            <person name="Diez M.S."/>
            <person name="Solano J."/>
            <person name="Bargiela R."/>
            <person name="Golyshina O.V."/>
            <person name="Manteca A."/>
            <person name="Ramos J.L."/>
            <person name="Gallego J.R."/>
            <person name="Llorente I."/>
            <person name="Martins Dos Santos V.A."/>
            <person name="Jensen O.N."/>
            <person name="Pelaez A.I."/>
            <person name="Sanchez J."/>
            <person name="Ferrer M."/>
        </authorList>
    </citation>
    <scope>NUCLEOTIDE SEQUENCE</scope>
</reference>
<dbReference type="EMBL" id="AUZZ01002801">
    <property type="protein sequence ID" value="EQD58900.1"/>
    <property type="molecule type" value="Genomic_DNA"/>
</dbReference>